<evidence type="ECO:0000313" key="2">
    <source>
        <dbReference type="Proteomes" id="UP000199206"/>
    </source>
</evidence>
<proteinExistence type="predicted"/>
<keyword evidence="2" id="KW-1185">Reference proteome</keyword>
<sequence length="24" mass="2721">MEGAPLTHVFTFHKRLACAIANRH</sequence>
<name>A0A1H8FKT6_9SPHN</name>
<dbReference type="Proteomes" id="UP000199206">
    <property type="component" value="Unassembled WGS sequence"/>
</dbReference>
<dbReference type="AlphaFoldDB" id="A0A1H8FKT6"/>
<organism evidence="1 2">
    <name type="scientific">Sphingomonas gellani</name>
    <dbReference type="NCBI Taxonomy" id="1166340"/>
    <lineage>
        <taxon>Bacteria</taxon>
        <taxon>Pseudomonadati</taxon>
        <taxon>Pseudomonadota</taxon>
        <taxon>Alphaproteobacteria</taxon>
        <taxon>Sphingomonadales</taxon>
        <taxon>Sphingomonadaceae</taxon>
        <taxon>Sphingomonas</taxon>
    </lineage>
</organism>
<dbReference type="STRING" id="1166340.SAMN05192583_2472"/>
<reference evidence="2" key="1">
    <citation type="submission" date="2016-10" db="EMBL/GenBank/DDBJ databases">
        <authorList>
            <person name="Varghese N."/>
            <person name="Submissions S."/>
        </authorList>
    </citation>
    <scope>NUCLEOTIDE SEQUENCE [LARGE SCALE GENOMIC DNA]</scope>
    <source>
        <strain evidence="2">S6-262</strain>
    </source>
</reference>
<gene>
    <name evidence="1" type="ORF">SAMN05192583_2472</name>
</gene>
<accession>A0A1H8FKT6</accession>
<protein>
    <submittedName>
        <fullName evidence="1">Uncharacterized protein</fullName>
    </submittedName>
</protein>
<evidence type="ECO:0000313" key="1">
    <source>
        <dbReference type="EMBL" id="SEN32134.1"/>
    </source>
</evidence>
<dbReference type="EMBL" id="FOCF01000006">
    <property type="protein sequence ID" value="SEN32134.1"/>
    <property type="molecule type" value="Genomic_DNA"/>
</dbReference>